<organism evidence="2 3">
    <name type="scientific">Pedobacter yulinensis</name>
    <dbReference type="NCBI Taxonomy" id="2126353"/>
    <lineage>
        <taxon>Bacteria</taxon>
        <taxon>Pseudomonadati</taxon>
        <taxon>Bacteroidota</taxon>
        <taxon>Sphingobacteriia</taxon>
        <taxon>Sphingobacteriales</taxon>
        <taxon>Sphingobacteriaceae</taxon>
        <taxon>Pedobacter</taxon>
    </lineage>
</organism>
<dbReference type="AlphaFoldDB" id="A0A2T3HRZ4"/>
<accession>A0A2T3HRZ4</accession>
<keyword evidence="1" id="KW-0732">Signal</keyword>
<protein>
    <recommendedName>
        <fullName evidence="4">DUF4369 domain-containing protein</fullName>
    </recommendedName>
</protein>
<dbReference type="OrthoDB" id="760148at2"/>
<feature type="chain" id="PRO_5015437617" description="DUF4369 domain-containing protein" evidence="1">
    <location>
        <begin position="21"/>
        <end position="230"/>
    </location>
</feature>
<gene>
    <name evidence="2" type="ORF">C7T94_03445</name>
</gene>
<keyword evidence="3" id="KW-1185">Reference proteome</keyword>
<evidence type="ECO:0000313" key="3">
    <source>
        <dbReference type="Proteomes" id="UP000240912"/>
    </source>
</evidence>
<dbReference type="EMBL" id="PYLS01000001">
    <property type="protein sequence ID" value="PST85173.1"/>
    <property type="molecule type" value="Genomic_DNA"/>
</dbReference>
<feature type="signal peptide" evidence="1">
    <location>
        <begin position="1"/>
        <end position="20"/>
    </location>
</feature>
<evidence type="ECO:0000313" key="2">
    <source>
        <dbReference type="EMBL" id="PST85173.1"/>
    </source>
</evidence>
<comment type="caution">
    <text evidence="2">The sequence shown here is derived from an EMBL/GenBank/DDBJ whole genome shotgun (WGS) entry which is preliminary data.</text>
</comment>
<reference evidence="2 3" key="1">
    <citation type="submission" date="2018-03" db="EMBL/GenBank/DDBJ databases">
        <authorList>
            <person name="Keele B.F."/>
        </authorList>
    </citation>
    <scope>NUCLEOTIDE SEQUENCE [LARGE SCALE GENOMIC DNA]</scope>
    <source>
        <strain evidence="2 3">YL28-9</strain>
    </source>
</reference>
<dbReference type="Proteomes" id="UP000240912">
    <property type="component" value="Unassembled WGS sequence"/>
</dbReference>
<proteinExistence type="predicted"/>
<sequence length="230" mass="24777">MNRVFLSILLLLSSAGLLQAQDIVTRKNGDYLRGIIKGCDAYTVLIEDEKGTEKLLKVKDVKDFFWNGDTYVSKTFFDAKKPEERFARVLETGAINLYAIGGSPASQPVQRSAVRARPSIGLGMGSGGMGGGLGGSISFGGGRSAGDERPQQAAKTWYYIERPGKNGVQPIPLAIVTPETSKRAVKDILLFNLGDDAELAAQVNASADFNRKEVQALIKAYNLKHGASRP</sequence>
<evidence type="ECO:0000256" key="1">
    <source>
        <dbReference type="SAM" id="SignalP"/>
    </source>
</evidence>
<name>A0A2T3HRZ4_9SPHI</name>
<evidence type="ECO:0008006" key="4">
    <source>
        <dbReference type="Google" id="ProtNLM"/>
    </source>
</evidence>
<dbReference type="RefSeq" id="WP_107213661.1">
    <property type="nucleotide sequence ID" value="NZ_KZ686268.1"/>
</dbReference>